<dbReference type="InterPro" id="IPR028894">
    <property type="entry name" value="RDH_dom"/>
</dbReference>
<dbReference type="PROSITE" id="PS00198">
    <property type="entry name" value="4FE4S_FER_1"/>
    <property type="match status" value="1"/>
</dbReference>
<keyword evidence="7" id="KW-0411">Iron-sulfur</keyword>
<keyword evidence="4" id="KW-0479">Metal-binding</keyword>
<accession>D2BG11</accession>
<keyword evidence="8" id="KW-0472">Membrane</keyword>
<dbReference type="AlphaFoldDB" id="D2BG11"/>
<protein>
    <submittedName>
        <fullName evidence="11">Reductive dehalogenase</fullName>
    </submittedName>
</protein>
<organism evidence="11 12">
    <name type="scientific">Dehalococcoides mccartyi (strain VS)</name>
    <dbReference type="NCBI Taxonomy" id="311424"/>
    <lineage>
        <taxon>Bacteria</taxon>
        <taxon>Bacillati</taxon>
        <taxon>Chloroflexota</taxon>
        <taxon>Dehalococcoidia</taxon>
        <taxon>Dehalococcoidales</taxon>
        <taxon>Dehalococcoidaceae</taxon>
        <taxon>Dehalococcoides</taxon>
    </lineage>
</organism>
<evidence type="ECO:0000256" key="9">
    <source>
        <dbReference type="ARBA" id="ARBA00029374"/>
    </source>
</evidence>
<dbReference type="EMBL" id="CP001827">
    <property type="protein sequence ID" value="ACZ61261.1"/>
    <property type="molecule type" value="Genomic_DNA"/>
</dbReference>
<dbReference type="PROSITE" id="PS51379">
    <property type="entry name" value="4FE4S_FER_2"/>
    <property type="match status" value="1"/>
</dbReference>
<dbReference type="GO" id="GO:0046872">
    <property type="term" value="F:metal ion binding"/>
    <property type="evidence" value="ECO:0007669"/>
    <property type="project" value="UniProtKB-KW"/>
</dbReference>
<keyword evidence="5" id="KW-0732">Signal</keyword>
<evidence type="ECO:0000256" key="3">
    <source>
        <dbReference type="ARBA" id="ARBA00022485"/>
    </source>
</evidence>
<evidence type="ECO:0000256" key="5">
    <source>
        <dbReference type="ARBA" id="ARBA00022729"/>
    </source>
</evidence>
<dbReference type="InterPro" id="IPR017896">
    <property type="entry name" value="4Fe4S_Fe-S-bd"/>
</dbReference>
<comment type="subcellular location">
    <subcellularLocation>
        <location evidence="1">Cell membrane</location>
    </subcellularLocation>
</comment>
<evidence type="ECO:0000256" key="8">
    <source>
        <dbReference type="ARBA" id="ARBA00023136"/>
    </source>
</evidence>
<comment type="cofactor">
    <cofactor evidence="9">
        <name>corrinoid</name>
        <dbReference type="ChEBI" id="CHEBI:33913"/>
    </cofactor>
</comment>
<dbReference type="GO" id="GO:0005886">
    <property type="term" value="C:plasma membrane"/>
    <property type="evidence" value="ECO:0007669"/>
    <property type="project" value="UniProtKB-SubCell"/>
</dbReference>
<dbReference type="InterPro" id="IPR012832">
    <property type="entry name" value="RDH"/>
</dbReference>
<dbReference type="Pfam" id="PF13486">
    <property type="entry name" value="Dehalogenase"/>
    <property type="match status" value="1"/>
</dbReference>
<proteinExistence type="predicted"/>
<sequence>MEMNIYHSTISRRNFMKGLGLSGAALGAATASAPVFHDLDEMITSVPKSTTQHAWWVKERDYEDITTPVDWTVWSRREALKNPMPPGFAGNYVPKEQARLQSFRDEIKRGITEKIPGATLRDWALSEAGRSNTTSSSWMGLDVKPPWLWGEASALPVEPWPEGAPKWESTPEDNLRTVQAAGHYFGTPQVGAMEINEHMIRMFDKDGFEHNYSESYEKPMMRFRSEWFEDIPVGFQDANQVKHIPKSCKWAVTYIAAKENALQMTYGMRTGDPQDPWYKRIFPLGYTTGEAYSKADYVKVQFMKFIKMLGYQTYYMGLAGGTSSNSPAGVFSGLAEEARPALACSPYYGNAVRHIGIIVTDMPLSPTKPIDAGIVNFCKVCKKCAETCPSGAISMETEQQWEPACTGNNPGRKTWYLDWFKCRPWGSPYYCPNCQTVCPFNNPNKAIIHNAVRMTAATTPIFNSFFSSLDKSFGYAHQRSDEERLNWWYRDLNTWQYDDVFGMGTKDPKSWL</sequence>
<feature type="domain" description="4Fe-4S ferredoxin-type" evidence="10">
    <location>
        <begin position="366"/>
        <end position="398"/>
    </location>
</feature>
<evidence type="ECO:0000256" key="2">
    <source>
        <dbReference type="ARBA" id="ARBA00022475"/>
    </source>
</evidence>
<evidence type="ECO:0000256" key="7">
    <source>
        <dbReference type="ARBA" id="ARBA00023014"/>
    </source>
</evidence>
<evidence type="ECO:0000313" key="11">
    <source>
        <dbReference type="EMBL" id="ACZ61261.1"/>
    </source>
</evidence>
<dbReference type="InterPro" id="IPR017900">
    <property type="entry name" value="4Fe4S_Fe_S_CS"/>
</dbReference>
<dbReference type="InterPro" id="IPR019546">
    <property type="entry name" value="TAT_signal_bac_arc"/>
</dbReference>
<dbReference type="Proteomes" id="UP000002506">
    <property type="component" value="Chromosome"/>
</dbReference>
<evidence type="ECO:0000256" key="4">
    <source>
        <dbReference type="ARBA" id="ARBA00022723"/>
    </source>
</evidence>
<name>D2BG11_DEHMV</name>
<reference evidence="11 12" key="1">
    <citation type="journal article" date="2009" name="PLoS Genet.">
        <title>Localized plasticity in the streamlined genomes of vinyl chloride respiring Dehalococcoides.</title>
        <authorList>
            <person name="McMurdie P.J."/>
            <person name="Behrens S.F."/>
            <person name="Muller J.A."/>
            <person name="Goke J."/>
            <person name="Ritalahti K.M."/>
            <person name="Wagner R."/>
            <person name="Goltsman E."/>
            <person name="Lapidus A."/>
            <person name="Holmes S."/>
            <person name="Loffler F.E."/>
            <person name="Spormann A.M."/>
        </authorList>
    </citation>
    <scope>NUCLEOTIDE SEQUENCE [LARGE SCALE GENOMIC DNA]</scope>
    <source>
        <strain evidence="11 12">VS</strain>
    </source>
</reference>
<evidence type="ECO:0000313" key="12">
    <source>
        <dbReference type="Proteomes" id="UP000002506"/>
    </source>
</evidence>
<dbReference type="eggNOG" id="COG1600">
    <property type="taxonomic scope" value="Bacteria"/>
</dbReference>
<evidence type="ECO:0000256" key="6">
    <source>
        <dbReference type="ARBA" id="ARBA00023004"/>
    </source>
</evidence>
<dbReference type="OrthoDB" id="9803192at2"/>
<dbReference type="PROSITE" id="PS51318">
    <property type="entry name" value="TAT"/>
    <property type="match status" value="1"/>
</dbReference>
<dbReference type="KEGG" id="dev:DhcVS_88"/>
<dbReference type="InterPro" id="IPR006311">
    <property type="entry name" value="TAT_signal"/>
</dbReference>
<keyword evidence="3" id="KW-0004">4Fe-4S</keyword>
<gene>
    <name evidence="11" type="primary">rdhA</name>
    <name evidence="11" type="ordered locus">DhcVS_88</name>
</gene>
<dbReference type="Pfam" id="PF13484">
    <property type="entry name" value="Fer4_16"/>
    <property type="match status" value="1"/>
</dbReference>
<dbReference type="GO" id="GO:0051539">
    <property type="term" value="F:4 iron, 4 sulfur cluster binding"/>
    <property type="evidence" value="ECO:0007669"/>
    <property type="project" value="UniProtKB-KW"/>
</dbReference>
<evidence type="ECO:0000259" key="10">
    <source>
        <dbReference type="PROSITE" id="PS51379"/>
    </source>
</evidence>
<dbReference type="Gene3D" id="3.30.70.3270">
    <property type="match status" value="1"/>
</dbReference>
<dbReference type="RefSeq" id="WP_012881438.1">
    <property type="nucleotide sequence ID" value="NC_013552.1"/>
</dbReference>
<dbReference type="NCBIfam" id="TIGR02486">
    <property type="entry name" value="RDH"/>
    <property type="match status" value="1"/>
</dbReference>
<dbReference type="HOGENOM" id="CLU_036586_0_1_0"/>
<keyword evidence="2" id="KW-1003">Cell membrane</keyword>
<evidence type="ECO:0000256" key="1">
    <source>
        <dbReference type="ARBA" id="ARBA00004236"/>
    </source>
</evidence>
<dbReference type="NCBIfam" id="TIGR01409">
    <property type="entry name" value="TAT_signal_seq"/>
    <property type="match status" value="1"/>
</dbReference>
<keyword evidence="6" id="KW-0408">Iron</keyword>
<dbReference type="SUPFAM" id="SSF54862">
    <property type="entry name" value="4Fe-4S ferredoxins"/>
    <property type="match status" value="1"/>
</dbReference>